<sequence>MVLHVDDDEELRKLVSAWMGAHTEDIEIIAKRDADAALATLRSTSVDCIVSDYEMPGADGLTFLERVRESHPNLPFILFTGKGSEEIASEAISAGVTDYLQKQSGTEQYEVLVNRIRNAVERRRTQAALEESEQKYSTLVEEANDGVLIVQNGTFTFANETAATILGTTVDEVQGASMPSFVVPEDREILADRYVRREDGGDVPNRYEFTALRPDGERVPIELTSSRITYDGEPAVMAICRDVSERTSRERELEQYRTLVETVGDPMYVLDTEGRITMVNEGFTDHAGVPRSQLEGAHVSEYMSEEAVRKGTTLIQELLESDGRDRGRFEFETDLREDRRIFEDNVAILTDEDDEYVGSVGILRDVTERKERERDLAMYQTIVETIPDVALAIDAGGTIIEINETGAEMIGRPKSELLGTSIPELVTDGVVAESALEKHVDALRDLLSADSDADEAVFEFVAYQDDGEERIFENRLALLPYEDAYRGTTGIVRDITERKERERQLQRQNERLDAFADVLSHDLRNPLGVAMGRAELLRRELADRSAPGEGTLTTHLDHVDRAHDRIDDIIDDVLTLARQGETVADSDRVALTTVAEDAWLHVETREATLRVPDAGAIRADPNRLTRLLENLFRNAVEHGDSNVTVTVGVTDDGFYVADDGPGIPPAERDRIFESGYSRSPDGTGYGLAIVAEIAGAHGWDVTATESASGGARFEFSSVETR</sequence>
<dbReference type="SMART" id="SM00448">
    <property type="entry name" value="REC"/>
    <property type="match status" value="1"/>
</dbReference>
<dbReference type="Pfam" id="PF08448">
    <property type="entry name" value="PAS_4"/>
    <property type="match status" value="2"/>
</dbReference>
<keyword evidence="5" id="KW-0902">Two-component regulatory system</keyword>
<dbReference type="CDD" id="cd00130">
    <property type="entry name" value="PAS"/>
    <property type="match status" value="3"/>
</dbReference>
<dbReference type="EMBL" id="JBHUDJ010000001">
    <property type="protein sequence ID" value="MFD1585708.1"/>
    <property type="molecule type" value="Genomic_DNA"/>
</dbReference>
<dbReference type="PANTHER" id="PTHR43711:SF1">
    <property type="entry name" value="HISTIDINE KINASE 1"/>
    <property type="match status" value="1"/>
</dbReference>
<feature type="domain" description="PAC" evidence="10">
    <location>
        <begin position="327"/>
        <end position="378"/>
    </location>
</feature>
<dbReference type="EC" id="2.7.13.3" evidence="2"/>
<feature type="domain" description="Response regulatory" evidence="8">
    <location>
        <begin position="1"/>
        <end position="117"/>
    </location>
</feature>
<dbReference type="PROSITE" id="PS50112">
    <property type="entry name" value="PAS"/>
    <property type="match status" value="3"/>
</dbReference>
<dbReference type="InterPro" id="IPR001610">
    <property type="entry name" value="PAC"/>
</dbReference>
<dbReference type="InterPro" id="IPR036097">
    <property type="entry name" value="HisK_dim/P_sf"/>
</dbReference>
<dbReference type="CDD" id="cd00082">
    <property type="entry name" value="HisKA"/>
    <property type="match status" value="1"/>
</dbReference>
<dbReference type="InterPro" id="IPR035965">
    <property type="entry name" value="PAS-like_dom_sf"/>
</dbReference>
<feature type="domain" description="PAS" evidence="9">
    <location>
        <begin position="252"/>
        <end position="322"/>
    </location>
</feature>
<keyword evidence="4" id="KW-0418">Kinase</keyword>
<comment type="catalytic activity">
    <reaction evidence="1">
        <text>ATP + protein L-histidine = ADP + protein N-phospho-L-histidine.</text>
        <dbReference type="EC" id="2.7.13.3"/>
    </reaction>
</comment>
<dbReference type="SMART" id="SM00387">
    <property type="entry name" value="HATPase_c"/>
    <property type="match status" value="1"/>
</dbReference>
<feature type="modified residue" description="4-aspartylphosphate" evidence="6">
    <location>
        <position position="52"/>
    </location>
</feature>
<dbReference type="Gene3D" id="3.30.565.10">
    <property type="entry name" value="Histidine kinase-like ATPase, C-terminal domain"/>
    <property type="match status" value="1"/>
</dbReference>
<dbReference type="SUPFAM" id="SSF55785">
    <property type="entry name" value="PYP-like sensor domain (PAS domain)"/>
    <property type="match status" value="3"/>
</dbReference>
<dbReference type="Pfam" id="PF00072">
    <property type="entry name" value="Response_reg"/>
    <property type="match status" value="1"/>
</dbReference>
<keyword evidence="3" id="KW-0808">Transferase</keyword>
<dbReference type="InterPro" id="IPR000014">
    <property type="entry name" value="PAS"/>
</dbReference>
<evidence type="ECO:0000313" key="12">
    <source>
        <dbReference type="Proteomes" id="UP001597119"/>
    </source>
</evidence>
<accession>A0ABD6C7G2</accession>
<evidence type="ECO:0000256" key="2">
    <source>
        <dbReference type="ARBA" id="ARBA00012438"/>
    </source>
</evidence>
<evidence type="ECO:0000259" key="7">
    <source>
        <dbReference type="PROSITE" id="PS50109"/>
    </source>
</evidence>
<dbReference type="SUPFAM" id="SSF52172">
    <property type="entry name" value="CheY-like"/>
    <property type="match status" value="1"/>
</dbReference>
<proteinExistence type="predicted"/>
<evidence type="ECO:0000256" key="5">
    <source>
        <dbReference type="ARBA" id="ARBA00023012"/>
    </source>
</evidence>
<evidence type="ECO:0000259" key="9">
    <source>
        <dbReference type="PROSITE" id="PS50112"/>
    </source>
</evidence>
<dbReference type="Pfam" id="PF00512">
    <property type="entry name" value="HisKA"/>
    <property type="match status" value="1"/>
</dbReference>
<keyword evidence="6" id="KW-0597">Phosphoprotein</keyword>
<dbReference type="InterPro" id="IPR000700">
    <property type="entry name" value="PAS-assoc_C"/>
</dbReference>
<dbReference type="AlphaFoldDB" id="A0ABD6C7G2"/>
<feature type="domain" description="PAC" evidence="10">
    <location>
        <begin position="205"/>
        <end position="255"/>
    </location>
</feature>
<dbReference type="InterPro" id="IPR003594">
    <property type="entry name" value="HATPase_dom"/>
</dbReference>
<dbReference type="InterPro" id="IPR003661">
    <property type="entry name" value="HisK_dim/P_dom"/>
</dbReference>
<dbReference type="PANTHER" id="PTHR43711">
    <property type="entry name" value="TWO-COMPONENT HISTIDINE KINASE"/>
    <property type="match status" value="1"/>
</dbReference>
<evidence type="ECO:0000259" key="8">
    <source>
        <dbReference type="PROSITE" id="PS50110"/>
    </source>
</evidence>
<dbReference type="Gene3D" id="3.40.50.2300">
    <property type="match status" value="1"/>
</dbReference>
<dbReference type="PROSITE" id="PS50109">
    <property type="entry name" value="HIS_KIN"/>
    <property type="match status" value="1"/>
</dbReference>
<dbReference type="GO" id="GO:0000160">
    <property type="term" value="P:phosphorelay signal transduction system"/>
    <property type="evidence" value="ECO:0007669"/>
    <property type="project" value="UniProtKB-KW"/>
</dbReference>
<feature type="domain" description="PAC" evidence="10">
    <location>
        <begin position="456"/>
        <end position="507"/>
    </location>
</feature>
<dbReference type="PROSITE" id="PS50110">
    <property type="entry name" value="RESPONSE_REGULATORY"/>
    <property type="match status" value="1"/>
</dbReference>
<evidence type="ECO:0000256" key="1">
    <source>
        <dbReference type="ARBA" id="ARBA00000085"/>
    </source>
</evidence>
<protein>
    <recommendedName>
        <fullName evidence="2">histidine kinase</fullName>
        <ecNumber evidence="2">2.7.13.3</ecNumber>
    </recommendedName>
</protein>
<dbReference type="Proteomes" id="UP001597119">
    <property type="component" value="Unassembled WGS sequence"/>
</dbReference>
<evidence type="ECO:0000256" key="3">
    <source>
        <dbReference type="ARBA" id="ARBA00022679"/>
    </source>
</evidence>
<reference evidence="11 12" key="1">
    <citation type="journal article" date="2019" name="Int. J. Syst. Evol. Microbiol.">
        <title>The Global Catalogue of Microorganisms (GCM) 10K type strain sequencing project: providing services to taxonomists for standard genome sequencing and annotation.</title>
        <authorList>
            <consortium name="The Broad Institute Genomics Platform"/>
            <consortium name="The Broad Institute Genome Sequencing Center for Infectious Disease"/>
            <person name="Wu L."/>
            <person name="Ma J."/>
        </authorList>
    </citation>
    <scope>NUCLEOTIDE SEQUENCE [LARGE SCALE GENOMIC DNA]</scope>
    <source>
        <strain evidence="11 12">CGMCC 1.12125</strain>
    </source>
</reference>
<name>A0ABD6C7G2_9EURY</name>
<dbReference type="SUPFAM" id="SSF55874">
    <property type="entry name" value="ATPase domain of HSP90 chaperone/DNA topoisomerase II/histidine kinase"/>
    <property type="match status" value="1"/>
</dbReference>
<dbReference type="CDD" id="cd00075">
    <property type="entry name" value="HATPase"/>
    <property type="match status" value="1"/>
</dbReference>
<gene>
    <name evidence="11" type="ORF">ACFR9U_01835</name>
</gene>
<dbReference type="SMART" id="SM00091">
    <property type="entry name" value="PAS"/>
    <property type="match status" value="3"/>
</dbReference>
<feature type="domain" description="Histidine kinase" evidence="7">
    <location>
        <begin position="518"/>
        <end position="721"/>
    </location>
</feature>
<dbReference type="InterPro" id="IPR036890">
    <property type="entry name" value="HATPase_C_sf"/>
</dbReference>
<organism evidence="11 12">
    <name type="scientific">Halorientalis brevis</name>
    <dbReference type="NCBI Taxonomy" id="1126241"/>
    <lineage>
        <taxon>Archaea</taxon>
        <taxon>Methanobacteriati</taxon>
        <taxon>Methanobacteriota</taxon>
        <taxon>Stenosarchaea group</taxon>
        <taxon>Halobacteria</taxon>
        <taxon>Halobacteriales</taxon>
        <taxon>Haloarculaceae</taxon>
        <taxon>Halorientalis</taxon>
    </lineage>
</organism>
<dbReference type="Pfam" id="PF02518">
    <property type="entry name" value="HATPase_c"/>
    <property type="match status" value="1"/>
</dbReference>
<dbReference type="InterPro" id="IPR050736">
    <property type="entry name" value="Sensor_HK_Regulatory"/>
</dbReference>
<feature type="domain" description="PAS" evidence="9">
    <location>
        <begin position="375"/>
        <end position="450"/>
    </location>
</feature>
<dbReference type="GO" id="GO:0004673">
    <property type="term" value="F:protein histidine kinase activity"/>
    <property type="evidence" value="ECO:0007669"/>
    <property type="project" value="UniProtKB-EC"/>
</dbReference>
<dbReference type="InterPro" id="IPR013656">
    <property type="entry name" value="PAS_4"/>
</dbReference>
<dbReference type="Gene3D" id="3.30.450.20">
    <property type="entry name" value="PAS domain"/>
    <property type="match status" value="3"/>
</dbReference>
<dbReference type="InterPro" id="IPR011006">
    <property type="entry name" value="CheY-like_superfamily"/>
</dbReference>
<evidence type="ECO:0000259" key="10">
    <source>
        <dbReference type="PROSITE" id="PS50113"/>
    </source>
</evidence>
<dbReference type="Gene3D" id="1.10.287.130">
    <property type="match status" value="1"/>
</dbReference>
<dbReference type="SMART" id="SM00388">
    <property type="entry name" value="HisKA"/>
    <property type="match status" value="1"/>
</dbReference>
<comment type="caution">
    <text evidence="11">The sequence shown here is derived from an EMBL/GenBank/DDBJ whole genome shotgun (WGS) entry which is preliminary data.</text>
</comment>
<dbReference type="InterPro" id="IPR005467">
    <property type="entry name" value="His_kinase_dom"/>
</dbReference>
<evidence type="ECO:0000313" key="11">
    <source>
        <dbReference type="EMBL" id="MFD1585708.1"/>
    </source>
</evidence>
<evidence type="ECO:0000256" key="4">
    <source>
        <dbReference type="ARBA" id="ARBA00022777"/>
    </source>
</evidence>
<dbReference type="SMART" id="SM00086">
    <property type="entry name" value="PAC"/>
    <property type="match status" value="3"/>
</dbReference>
<dbReference type="PROSITE" id="PS50113">
    <property type="entry name" value="PAC"/>
    <property type="match status" value="3"/>
</dbReference>
<evidence type="ECO:0000256" key="6">
    <source>
        <dbReference type="PROSITE-ProRule" id="PRU00169"/>
    </source>
</evidence>
<dbReference type="InterPro" id="IPR001789">
    <property type="entry name" value="Sig_transdc_resp-reg_receiver"/>
</dbReference>
<dbReference type="Pfam" id="PF13426">
    <property type="entry name" value="PAS_9"/>
    <property type="match status" value="1"/>
</dbReference>
<keyword evidence="12" id="KW-1185">Reference proteome</keyword>
<feature type="domain" description="PAS" evidence="9">
    <location>
        <begin position="152"/>
        <end position="201"/>
    </location>
</feature>
<dbReference type="NCBIfam" id="TIGR00229">
    <property type="entry name" value="sensory_box"/>
    <property type="match status" value="3"/>
</dbReference>
<dbReference type="SUPFAM" id="SSF47384">
    <property type="entry name" value="Homodimeric domain of signal transducing histidine kinase"/>
    <property type="match status" value="1"/>
</dbReference>
<dbReference type="RefSeq" id="WP_247377271.1">
    <property type="nucleotide sequence ID" value="NZ_JALLGV010000003.1"/>
</dbReference>